<accession>A0A1F8EIA5</accession>
<proteinExistence type="predicted"/>
<evidence type="ECO:0000313" key="1">
    <source>
        <dbReference type="EMBL" id="OGM99788.1"/>
    </source>
</evidence>
<protein>
    <submittedName>
        <fullName evidence="1">Uncharacterized protein</fullName>
    </submittedName>
</protein>
<organism evidence="1 2">
    <name type="scientific">Candidatus Yanofskybacteria bacterium RIFCSPHIGHO2_01_FULL_41_53</name>
    <dbReference type="NCBI Taxonomy" id="1802663"/>
    <lineage>
        <taxon>Bacteria</taxon>
        <taxon>Candidatus Yanofskyibacteriota</taxon>
    </lineage>
</organism>
<evidence type="ECO:0000313" key="2">
    <source>
        <dbReference type="Proteomes" id="UP000177117"/>
    </source>
</evidence>
<sequence length="136" mass="14992">MPEDKKKAFSLDSLIEAVNKTGGISVDQLAVGDVVKVRTLNTVYTFLIKNPAERLAEATSNGRHITARTEVFIEGSKANQWTSMIASGQIIVGLFLEIYINDESIPQDQRILWLSQTKSISVNGCTLMPPQNNKVN</sequence>
<dbReference type="EMBL" id="MGJD01000035">
    <property type="protein sequence ID" value="OGM99788.1"/>
    <property type="molecule type" value="Genomic_DNA"/>
</dbReference>
<comment type="caution">
    <text evidence="1">The sequence shown here is derived from an EMBL/GenBank/DDBJ whole genome shotgun (WGS) entry which is preliminary data.</text>
</comment>
<dbReference type="Proteomes" id="UP000177117">
    <property type="component" value="Unassembled WGS sequence"/>
</dbReference>
<name>A0A1F8EIA5_9BACT</name>
<dbReference type="AlphaFoldDB" id="A0A1F8EIA5"/>
<reference evidence="1 2" key="1">
    <citation type="journal article" date="2016" name="Nat. Commun.">
        <title>Thousands of microbial genomes shed light on interconnected biogeochemical processes in an aquifer system.</title>
        <authorList>
            <person name="Anantharaman K."/>
            <person name="Brown C.T."/>
            <person name="Hug L.A."/>
            <person name="Sharon I."/>
            <person name="Castelle C.J."/>
            <person name="Probst A.J."/>
            <person name="Thomas B.C."/>
            <person name="Singh A."/>
            <person name="Wilkins M.J."/>
            <person name="Karaoz U."/>
            <person name="Brodie E.L."/>
            <person name="Williams K.H."/>
            <person name="Hubbard S.S."/>
            <person name="Banfield J.F."/>
        </authorList>
    </citation>
    <scope>NUCLEOTIDE SEQUENCE [LARGE SCALE GENOMIC DNA]</scope>
</reference>
<gene>
    <name evidence="1" type="ORF">A2650_04955</name>
</gene>